<reference evidence="9 10" key="1">
    <citation type="submission" date="2018-08" db="EMBL/GenBank/DDBJ databases">
        <title>Draft genome of candidate division NPL-UPA2 bacterium Unc8 that adapted to ultra-basic serpentinizing groundwater.</title>
        <authorList>
            <person name="Ishii S."/>
            <person name="Suzuki S."/>
            <person name="Nealson K.H."/>
        </authorList>
    </citation>
    <scope>NUCLEOTIDE SEQUENCE [LARGE SCALE GENOMIC DNA]</scope>
    <source>
        <strain evidence="9">Unc8</strain>
    </source>
</reference>
<dbReference type="SMART" id="SM00322">
    <property type="entry name" value="KH"/>
    <property type="match status" value="2"/>
</dbReference>
<comment type="subunit">
    <text evidence="7">Monomer. Binds directly to the core enzyme of the DNA-dependent RNA polymerase and to nascent RNA.</text>
</comment>
<protein>
    <recommendedName>
        <fullName evidence="7">Transcription termination/antitermination protein NusA</fullName>
    </recommendedName>
</protein>
<dbReference type="Gene3D" id="3.30.1480.10">
    <property type="entry name" value="NusA, N-terminal domain"/>
    <property type="match status" value="1"/>
</dbReference>
<dbReference type="AlphaFoldDB" id="A0A399FWA8"/>
<dbReference type="SMART" id="SM00316">
    <property type="entry name" value="S1"/>
    <property type="match status" value="1"/>
</dbReference>
<keyword evidence="2 7" id="KW-0963">Cytoplasm</keyword>
<dbReference type="InterPro" id="IPR010995">
    <property type="entry name" value="DNA_repair_Rad51/TF_NusA_a-hlx"/>
</dbReference>
<dbReference type="EMBL" id="NDHY01000002">
    <property type="protein sequence ID" value="RII00715.1"/>
    <property type="molecule type" value="Genomic_DNA"/>
</dbReference>
<gene>
    <name evidence="7 9" type="primary">nusA</name>
    <name evidence="9" type="ORF">B9J77_01465</name>
</gene>
<dbReference type="Pfam" id="PF26594">
    <property type="entry name" value="KH_NusA_2nd"/>
    <property type="match status" value="1"/>
</dbReference>
<dbReference type="SUPFAM" id="SSF50249">
    <property type="entry name" value="Nucleic acid-binding proteins"/>
    <property type="match status" value="1"/>
</dbReference>
<comment type="subcellular location">
    <subcellularLocation>
        <location evidence="7">Cytoplasm</location>
    </subcellularLocation>
</comment>
<proteinExistence type="inferred from homology"/>
<evidence type="ECO:0000256" key="1">
    <source>
        <dbReference type="ARBA" id="ARBA00022472"/>
    </source>
</evidence>
<evidence type="ECO:0000256" key="6">
    <source>
        <dbReference type="ARBA" id="ARBA00023163"/>
    </source>
</evidence>
<dbReference type="InterPro" id="IPR025249">
    <property type="entry name" value="TF_NusA_KH_1st"/>
</dbReference>
<keyword evidence="3 7" id="KW-0889">Transcription antitermination</keyword>
<dbReference type="InterPro" id="IPR013735">
    <property type="entry name" value="TF_NusA_N"/>
</dbReference>
<dbReference type="InterPro" id="IPR058582">
    <property type="entry name" value="KH_NusA_2nd"/>
</dbReference>
<dbReference type="InterPro" id="IPR003583">
    <property type="entry name" value="Hlx-hairpin-Hlx_DNA-bd_motif"/>
</dbReference>
<comment type="similarity">
    <text evidence="7">Belongs to the NusA family.</text>
</comment>
<accession>A0A399FWA8</accession>
<dbReference type="FunFam" id="3.30.300.20:FF:000005">
    <property type="entry name" value="Transcription termination/antitermination protein NusA"/>
    <property type="match status" value="1"/>
</dbReference>
<dbReference type="InterPro" id="IPR009019">
    <property type="entry name" value="KH_sf_prok-type"/>
</dbReference>
<name>A0A399FWA8_UNCN2</name>
<dbReference type="Gene3D" id="2.40.50.140">
    <property type="entry name" value="Nucleic acid-binding proteins"/>
    <property type="match status" value="1"/>
</dbReference>
<dbReference type="Proteomes" id="UP000266287">
    <property type="component" value="Unassembled WGS sequence"/>
</dbReference>
<dbReference type="SUPFAM" id="SSF54814">
    <property type="entry name" value="Prokaryotic type KH domain (KH-domain type II)"/>
    <property type="match status" value="2"/>
</dbReference>
<dbReference type="InterPro" id="IPR015946">
    <property type="entry name" value="KH_dom-like_a/b"/>
</dbReference>
<dbReference type="Pfam" id="PF14520">
    <property type="entry name" value="HHH_5"/>
    <property type="match status" value="1"/>
</dbReference>
<dbReference type="InterPro" id="IPR012340">
    <property type="entry name" value="NA-bd_OB-fold"/>
</dbReference>
<evidence type="ECO:0000256" key="5">
    <source>
        <dbReference type="ARBA" id="ARBA00023015"/>
    </source>
</evidence>
<dbReference type="InterPro" id="IPR036555">
    <property type="entry name" value="NusA_N_sf"/>
</dbReference>
<sequence>MVSSKRNILKQDLLSILDGLGRKRGLDREVLLKVLEEAILSASRKSFASLSDIEVSIDRVSGEIKVFSEKKEVALGNFGRIAAQIARQVISQRLNEAERDSIYNEFKEKVGGIITGVVERFERGDVIVMIGEREAIVHSQERPAGERFRVGERITAYVLEVKKSGSYPQIILSRSNPGMVRGLFELEVPEIHEGIVEIKSIAREPGSRSKVAVGSTLANVDPVGACVGARGMRVKAIMQQLNGEKVDIIHWDEKIENFIANALRPAKIMKIEVNEKRKAANIIVSDEELSLAIGKGGQNVRLAVELTGWKISIEGETEVIKARRVAIDKLTKLSGVGERLAENLIEAGLRELEEIATADIKRLTSIAGIGKSKADALKKAAEKVV</sequence>
<dbReference type="SUPFAM" id="SSF47794">
    <property type="entry name" value="Rad51 N-terminal domain-like"/>
    <property type="match status" value="1"/>
</dbReference>
<dbReference type="Pfam" id="PF08529">
    <property type="entry name" value="NusA_N"/>
    <property type="match status" value="2"/>
</dbReference>
<dbReference type="HAMAP" id="MF_00945_B">
    <property type="entry name" value="NusA_B"/>
    <property type="match status" value="1"/>
</dbReference>
<dbReference type="InterPro" id="IPR030842">
    <property type="entry name" value="TF_NusA_bacterial"/>
</dbReference>
<dbReference type="CDD" id="cd22529">
    <property type="entry name" value="KH-II_NusA_rpt2"/>
    <property type="match status" value="1"/>
</dbReference>
<keyword evidence="6 7" id="KW-0804">Transcription</keyword>
<dbReference type="GO" id="GO:0003700">
    <property type="term" value="F:DNA-binding transcription factor activity"/>
    <property type="evidence" value="ECO:0007669"/>
    <property type="project" value="InterPro"/>
</dbReference>
<dbReference type="GO" id="GO:0000166">
    <property type="term" value="F:nucleotide binding"/>
    <property type="evidence" value="ECO:0007669"/>
    <property type="project" value="InterPro"/>
</dbReference>
<evidence type="ECO:0000256" key="3">
    <source>
        <dbReference type="ARBA" id="ARBA00022814"/>
    </source>
</evidence>
<dbReference type="GO" id="GO:0031564">
    <property type="term" value="P:transcription antitermination"/>
    <property type="evidence" value="ECO:0007669"/>
    <property type="project" value="UniProtKB-UniRule"/>
</dbReference>
<dbReference type="Gene3D" id="1.10.150.20">
    <property type="entry name" value="5' to 3' exonuclease, C-terminal subdomain"/>
    <property type="match status" value="1"/>
</dbReference>
<dbReference type="GO" id="GO:0003723">
    <property type="term" value="F:RNA binding"/>
    <property type="evidence" value="ECO:0007669"/>
    <property type="project" value="UniProtKB-UniRule"/>
</dbReference>
<dbReference type="CDD" id="cd04455">
    <property type="entry name" value="S1_NusA"/>
    <property type="match status" value="1"/>
</dbReference>
<dbReference type="GO" id="GO:0006353">
    <property type="term" value="P:DNA-templated transcription termination"/>
    <property type="evidence" value="ECO:0007669"/>
    <property type="project" value="UniProtKB-UniRule"/>
</dbReference>
<keyword evidence="5 7" id="KW-0805">Transcription regulation</keyword>
<evidence type="ECO:0000259" key="8">
    <source>
        <dbReference type="PROSITE" id="PS50126"/>
    </source>
</evidence>
<evidence type="ECO:0000256" key="2">
    <source>
        <dbReference type="ARBA" id="ARBA00022490"/>
    </source>
</evidence>
<evidence type="ECO:0000256" key="7">
    <source>
        <dbReference type="HAMAP-Rule" id="MF_00945"/>
    </source>
</evidence>
<dbReference type="GO" id="GO:0006281">
    <property type="term" value="P:DNA repair"/>
    <property type="evidence" value="ECO:0007669"/>
    <property type="project" value="InterPro"/>
</dbReference>
<dbReference type="PROSITE" id="PS50084">
    <property type="entry name" value="KH_TYPE_1"/>
    <property type="match status" value="1"/>
</dbReference>
<dbReference type="GO" id="GO:0005829">
    <property type="term" value="C:cytosol"/>
    <property type="evidence" value="ECO:0007669"/>
    <property type="project" value="TreeGrafter"/>
</dbReference>
<dbReference type="InterPro" id="IPR004087">
    <property type="entry name" value="KH_dom"/>
</dbReference>
<evidence type="ECO:0000313" key="9">
    <source>
        <dbReference type="EMBL" id="RII00715.1"/>
    </source>
</evidence>
<keyword evidence="1 7" id="KW-0806">Transcription termination</keyword>
<evidence type="ECO:0000313" key="10">
    <source>
        <dbReference type="Proteomes" id="UP000266287"/>
    </source>
</evidence>
<organism evidence="9 10">
    <name type="scientific">candidate division NPL-UPA2 bacterium Unc8</name>
    <dbReference type="NCBI Taxonomy" id="1980939"/>
    <lineage>
        <taxon>Bacteria</taxon>
    </lineage>
</organism>
<dbReference type="Pfam" id="PF13184">
    <property type="entry name" value="KH_NusA_1st"/>
    <property type="match status" value="1"/>
</dbReference>
<dbReference type="CDD" id="cd02134">
    <property type="entry name" value="KH-II_NusA_rpt1"/>
    <property type="match status" value="1"/>
</dbReference>
<dbReference type="PANTHER" id="PTHR22648">
    <property type="entry name" value="TRANSCRIPTION TERMINATION FACTOR NUSA"/>
    <property type="match status" value="1"/>
</dbReference>
<dbReference type="InterPro" id="IPR010213">
    <property type="entry name" value="TF_NusA"/>
</dbReference>
<dbReference type="GO" id="GO:0003677">
    <property type="term" value="F:DNA binding"/>
    <property type="evidence" value="ECO:0007669"/>
    <property type="project" value="InterPro"/>
</dbReference>
<comment type="function">
    <text evidence="7">Participates in both transcription termination and antitermination.</text>
</comment>
<dbReference type="FunFam" id="3.30.300.20:FF:000002">
    <property type="entry name" value="Transcription termination/antitermination protein NusA"/>
    <property type="match status" value="1"/>
</dbReference>
<keyword evidence="4 7" id="KW-0694">RNA-binding</keyword>
<dbReference type="PANTHER" id="PTHR22648:SF0">
    <property type="entry name" value="TRANSCRIPTION TERMINATION_ANTITERMINATION PROTEIN NUSA"/>
    <property type="match status" value="1"/>
</dbReference>
<dbReference type="SUPFAM" id="SSF69705">
    <property type="entry name" value="Transcription factor NusA, N-terminal domain"/>
    <property type="match status" value="1"/>
</dbReference>
<dbReference type="Gene3D" id="3.30.300.20">
    <property type="match status" value="2"/>
</dbReference>
<dbReference type="PROSITE" id="PS50126">
    <property type="entry name" value="S1"/>
    <property type="match status" value="1"/>
</dbReference>
<comment type="caution">
    <text evidence="9">The sequence shown here is derived from an EMBL/GenBank/DDBJ whole genome shotgun (WGS) entry which is preliminary data.</text>
</comment>
<feature type="domain" description="S1 motif" evidence="8">
    <location>
        <begin position="111"/>
        <end position="175"/>
    </location>
</feature>
<dbReference type="NCBIfam" id="TIGR01953">
    <property type="entry name" value="NusA"/>
    <property type="match status" value="1"/>
</dbReference>
<dbReference type="SMART" id="SM00278">
    <property type="entry name" value="HhH1"/>
    <property type="match status" value="2"/>
</dbReference>
<dbReference type="InterPro" id="IPR003029">
    <property type="entry name" value="S1_domain"/>
</dbReference>
<evidence type="ECO:0000256" key="4">
    <source>
        <dbReference type="ARBA" id="ARBA00022884"/>
    </source>
</evidence>